<proteinExistence type="predicted"/>
<protein>
    <submittedName>
        <fullName evidence="2">Uncharacterized protein</fullName>
    </submittedName>
</protein>
<sequence>MTGADLRALEHARYFAADLDERIEVVTWNRMLTSLDKWVACSLDAELLAEEPFRYVDQLVLTPQGPVRVRVNAEAENRGSLTAPLPRHRAPRDLSATFVAAKGSREFQLVVRYVRHGKRGAVPVPAPSGSRYAVTGYAAEYGAVYSGSPSGGFRREDDSRPCRWSPAASC</sequence>
<reference evidence="2" key="1">
    <citation type="submission" date="2024-07" db="EMBL/GenBank/DDBJ databases">
        <title>Complete genome sequences of cellulolytic bacteria, Kitasatospora sp. CMC57 and Streptomyces sp. CMC78, isolated from Japanese agricultural soil.</title>
        <authorList>
            <person name="Hashimoto T."/>
            <person name="Ito M."/>
            <person name="Iwamoto M."/>
            <person name="Fukahori D."/>
            <person name="Shoda T."/>
            <person name="Sakoda M."/>
            <person name="Morohoshi T."/>
            <person name="Mitsuboshi M."/>
            <person name="Nishizawa T."/>
        </authorList>
    </citation>
    <scope>NUCLEOTIDE SEQUENCE</scope>
    <source>
        <strain evidence="2">CMC78</strain>
    </source>
</reference>
<evidence type="ECO:0000313" key="2">
    <source>
        <dbReference type="EMBL" id="BFP56967.1"/>
    </source>
</evidence>
<evidence type="ECO:0000256" key="1">
    <source>
        <dbReference type="SAM" id="MobiDB-lite"/>
    </source>
</evidence>
<organism evidence="2">
    <name type="scientific">Streptomyces sp. CMC78</name>
    <dbReference type="NCBI Taxonomy" id="3231512"/>
    <lineage>
        <taxon>Bacteria</taxon>
        <taxon>Bacillati</taxon>
        <taxon>Actinomycetota</taxon>
        <taxon>Actinomycetes</taxon>
        <taxon>Kitasatosporales</taxon>
        <taxon>Streptomycetaceae</taxon>
        <taxon>Streptomyces</taxon>
    </lineage>
</organism>
<dbReference type="KEGG" id="stcm:SCMC78_67740"/>
<dbReference type="RefSeq" id="WP_397722093.1">
    <property type="nucleotide sequence ID" value="NZ_AP035884.1"/>
</dbReference>
<dbReference type="EMBL" id="AP035884">
    <property type="protein sequence ID" value="BFP56967.1"/>
    <property type="molecule type" value="Genomic_DNA"/>
</dbReference>
<name>A0AB33KMD5_9ACTN</name>
<gene>
    <name evidence="2" type="ORF">SCMC78_67740</name>
</gene>
<dbReference type="AlphaFoldDB" id="A0AB33KMD5"/>
<feature type="region of interest" description="Disordered" evidence="1">
    <location>
        <begin position="149"/>
        <end position="170"/>
    </location>
</feature>
<accession>A0AB33KMD5</accession>